<evidence type="ECO:0000256" key="5">
    <source>
        <dbReference type="ARBA" id="ARBA00022801"/>
    </source>
</evidence>
<dbReference type="Pfam" id="PF00251">
    <property type="entry name" value="Glyco_hydro_32N"/>
    <property type="match status" value="1"/>
</dbReference>
<dbReference type="Gene3D" id="2.115.10.20">
    <property type="entry name" value="Glycosyl hydrolase domain, family 43"/>
    <property type="match status" value="1"/>
</dbReference>
<dbReference type="Gene3D" id="2.60.120.560">
    <property type="entry name" value="Exo-inulinase, domain 1"/>
    <property type="match status" value="1"/>
</dbReference>
<dbReference type="EC" id="3.2.1.26" evidence="3 8"/>
<evidence type="ECO:0000256" key="2">
    <source>
        <dbReference type="ARBA" id="ARBA00009902"/>
    </source>
</evidence>
<feature type="domain" description="Glycosyl hydrolase family 32 C-terminal" evidence="11">
    <location>
        <begin position="341"/>
        <end position="481"/>
    </location>
</feature>
<protein>
    <recommendedName>
        <fullName evidence="4 8">Sucrose-6-phosphate hydrolase</fullName>
        <ecNumber evidence="3 8">3.2.1.26</ecNumber>
    </recommendedName>
    <alternativeName>
        <fullName evidence="7 9">Invertase</fullName>
    </alternativeName>
</protein>
<keyword evidence="13" id="KW-1185">Reference proteome</keyword>
<feature type="domain" description="Glycosyl hydrolase family 32 N-terminal" evidence="10">
    <location>
        <begin position="37"/>
        <end position="338"/>
    </location>
</feature>
<dbReference type="InterPro" id="IPR023296">
    <property type="entry name" value="Glyco_hydro_beta-prop_sf"/>
</dbReference>
<reference evidence="13" key="1">
    <citation type="journal article" date="2019" name="Int. J. Syst. Evol. Microbiol.">
        <title>The Global Catalogue of Microorganisms (GCM) 10K type strain sequencing project: providing services to taxonomists for standard genome sequencing and annotation.</title>
        <authorList>
            <consortium name="The Broad Institute Genomics Platform"/>
            <consortium name="The Broad Institute Genome Sequencing Center for Infectious Disease"/>
            <person name="Wu L."/>
            <person name="Ma J."/>
        </authorList>
    </citation>
    <scope>NUCLEOTIDE SEQUENCE [LARGE SCALE GENOMIC DNA]</scope>
    <source>
        <strain evidence="13">CGMCC 1.15353</strain>
    </source>
</reference>
<comment type="similarity">
    <text evidence="2 8">Belongs to the glycosyl hydrolase 32 family.</text>
</comment>
<evidence type="ECO:0000313" key="13">
    <source>
        <dbReference type="Proteomes" id="UP000642571"/>
    </source>
</evidence>
<keyword evidence="9" id="KW-0119">Carbohydrate metabolism</keyword>
<dbReference type="Pfam" id="PF08244">
    <property type="entry name" value="Glyco_hydro_32C"/>
    <property type="match status" value="1"/>
</dbReference>
<evidence type="ECO:0000256" key="9">
    <source>
        <dbReference type="RuleBase" id="RU365015"/>
    </source>
</evidence>
<evidence type="ECO:0000256" key="6">
    <source>
        <dbReference type="ARBA" id="ARBA00023295"/>
    </source>
</evidence>
<dbReference type="RefSeq" id="WP_188652440.1">
    <property type="nucleotide sequence ID" value="NZ_BMIN01000005.1"/>
</dbReference>
<keyword evidence="9" id="KW-0963">Cytoplasm</keyword>
<dbReference type="InterPro" id="IPR006232">
    <property type="entry name" value="Suc6P_hydrolase"/>
</dbReference>
<keyword evidence="6 8" id="KW-0326">Glycosidase</keyword>
<evidence type="ECO:0000313" key="12">
    <source>
        <dbReference type="EMBL" id="GGD08543.1"/>
    </source>
</evidence>
<keyword evidence="5 8" id="KW-0378">Hydrolase</keyword>
<dbReference type="PANTHER" id="PTHR43101:SF1">
    <property type="entry name" value="BETA-FRUCTOSIDASE"/>
    <property type="match status" value="1"/>
</dbReference>
<evidence type="ECO:0000259" key="11">
    <source>
        <dbReference type="Pfam" id="PF08244"/>
    </source>
</evidence>
<dbReference type="CDD" id="cd18623">
    <property type="entry name" value="GH32_ScrB-like"/>
    <property type="match status" value="1"/>
</dbReference>
<proteinExistence type="inferred from homology"/>
<sequence>MDWTREARYKPLKNVSEEEWMRLHEVVRSCPWRQSYHIQPRVGLLNDPNGFSYYNGVYHLFYQWFPLGPVHGLKHWYHVTSTDLVHWQEKGIAISPDRYFDSHGAFSGTGIVIGEELHLYYTGNVRDEDWVRTPYQCLAKMDQLGEVTKVEAPLVTGVPEGYTEHYRDPKVFSKDGTYFMLVGAQRTDETGALTVYESKDTQTWAFRGELKTDFSGFGFMWECPDYYERDGKGVLLFSPQGLEEKGDHYQNIFQSGYVVGKPLEIESLKMEHGTFYEFDQGFDFYAPQTTEDHDGRRILVGWMGLPEIAYPTDRHEWAHCLTIPRELTILGDRILQRPVREMEKLRTNRSDKQDELNRAVKVYEGFEGTTYELQASFTTLDWRDFGVRFRCGEEEYTEIRVDPKWKRVTVDRSKSGEAFAEEFGTIRSASLSFDRLITLRLYVDHSSFELFVQGGEEVFSGRIFPSEGSTGIEFFSDGAVSLRATKWDIGK</sequence>
<evidence type="ECO:0000256" key="3">
    <source>
        <dbReference type="ARBA" id="ARBA00012758"/>
    </source>
</evidence>
<comment type="function">
    <text evidence="9">Enables the bacterium to metabolize sucrose as a sole carbon source.</text>
</comment>
<comment type="catalytic activity">
    <reaction evidence="8">
        <text>Hydrolysis of terminal non-reducing beta-D-fructofuranoside residues in beta-D-fructofuranosides.</text>
        <dbReference type="EC" id="3.2.1.26"/>
    </reaction>
</comment>
<evidence type="ECO:0000256" key="1">
    <source>
        <dbReference type="ARBA" id="ARBA00004914"/>
    </source>
</evidence>
<dbReference type="InterPro" id="IPR013148">
    <property type="entry name" value="Glyco_hydro_32_N"/>
</dbReference>
<dbReference type="InterPro" id="IPR051214">
    <property type="entry name" value="GH32_Enzymes"/>
</dbReference>
<evidence type="ECO:0000259" key="10">
    <source>
        <dbReference type="Pfam" id="PF00251"/>
    </source>
</evidence>
<dbReference type="EMBL" id="BMIN01000005">
    <property type="protein sequence ID" value="GGD08543.1"/>
    <property type="molecule type" value="Genomic_DNA"/>
</dbReference>
<dbReference type="InterPro" id="IPR001362">
    <property type="entry name" value="Glyco_hydro_32"/>
</dbReference>
<comment type="subcellular location">
    <subcellularLocation>
        <location evidence="9">Cytoplasm</location>
    </subcellularLocation>
</comment>
<dbReference type="PANTHER" id="PTHR43101">
    <property type="entry name" value="BETA-FRUCTOSIDASE"/>
    <property type="match status" value="1"/>
</dbReference>
<name>A0ABQ1Q0X3_9BACI</name>
<dbReference type="SUPFAM" id="SSF75005">
    <property type="entry name" value="Arabinanase/levansucrase/invertase"/>
    <property type="match status" value="1"/>
</dbReference>
<comment type="caution">
    <text evidence="12">The sequence shown here is derived from an EMBL/GenBank/DDBJ whole genome shotgun (WGS) entry which is preliminary data.</text>
</comment>
<dbReference type="SMART" id="SM00640">
    <property type="entry name" value="Glyco_32"/>
    <property type="match status" value="1"/>
</dbReference>
<dbReference type="PROSITE" id="PS00609">
    <property type="entry name" value="GLYCOSYL_HYDROL_F32"/>
    <property type="match status" value="1"/>
</dbReference>
<evidence type="ECO:0000256" key="7">
    <source>
        <dbReference type="ARBA" id="ARBA00033367"/>
    </source>
</evidence>
<organism evidence="12 13">
    <name type="scientific">Pontibacillus salipaludis</name>
    <dbReference type="NCBI Taxonomy" id="1697394"/>
    <lineage>
        <taxon>Bacteria</taxon>
        <taxon>Bacillati</taxon>
        <taxon>Bacillota</taxon>
        <taxon>Bacilli</taxon>
        <taxon>Bacillales</taxon>
        <taxon>Bacillaceae</taxon>
        <taxon>Pontibacillus</taxon>
    </lineage>
</organism>
<dbReference type="InterPro" id="IPR013189">
    <property type="entry name" value="Glyco_hydro_32_C"/>
</dbReference>
<dbReference type="Proteomes" id="UP000642571">
    <property type="component" value="Unassembled WGS sequence"/>
</dbReference>
<dbReference type="InterPro" id="IPR018053">
    <property type="entry name" value="Glyco_hydro_32_AS"/>
</dbReference>
<dbReference type="NCBIfam" id="TIGR01322">
    <property type="entry name" value="scrB_fam"/>
    <property type="match status" value="1"/>
</dbReference>
<accession>A0ABQ1Q0X3</accession>
<dbReference type="InterPro" id="IPR013320">
    <property type="entry name" value="ConA-like_dom_sf"/>
</dbReference>
<evidence type="ECO:0000256" key="8">
    <source>
        <dbReference type="RuleBase" id="RU362110"/>
    </source>
</evidence>
<gene>
    <name evidence="12" type="ORF">GCM10011389_15200</name>
</gene>
<comment type="pathway">
    <text evidence="1 9">Glycan biosynthesis; sucrose metabolism.</text>
</comment>
<evidence type="ECO:0000256" key="4">
    <source>
        <dbReference type="ARBA" id="ARBA00019623"/>
    </source>
</evidence>
<dbReference type="SUPFAM" id="SSF49899">
    <property type="entry name" value="Concanavalin A-like lectins/glucanases"/>
    <property type="match status" value="1"/>
</dbReference>